<dbReference type="RefSeq" id="WP_154373691.1">
    <property type="nucleotide sequence ID" value="NZ_WKJJ01000006.1"/>
</dbReference>
<keyword evidence="2" id="KW-0812">Transmembrane</keyword>
<protein>
    <submittedName>
        <fullName evidence="3">Uncharacterized protein</fullName>
    </submittedName>
</protein>
<keyword evidence="2" id="KW-1133">Transmembrane helix</keyword>
<gene>
    <name evidence="3" type="ORF">GJ700_11210</name>
</gene>
<feature type="transmembrane region" description="Helical" evidence="2">
    <location>
        <begin position="62"/>
        <end position="81"/>
    </location>
</feature>
<proteinExistence type="predicted"/>
<feature type="region of interest" description="Disordered" evidence="1">
    <location>
        <begin position="113"/>
        <end position="132"/>
    </location>
</feature>
<sequence>MSQRYEPTELLELLDWQVQTSLRHIVGTIIIGLLAGCLIVFGEHSLERARPLFSVIDQNYGLWQNGFGFVTILIGFVWVAAMMQKFSLYQDCVRKRQIQQRVVDQHRAKEEAAQARRLQREQEKAEREALENKPVLAGGALRKRNESRFDY</sequence>
<name>A0A7X2IM47_9BURK</name>
<dbReference type="AlphaFoldDB" id="A0A7X2IM47"/>
<keyword evidence="4" id="KW-1185">Reference proteome</keyword>
<comment type="caution">
    <text evidence="3">The sequence shown here is derived from an EMBL/GenBank/DDBJ whole genome shotgun (WGS) entry which is preliminary data.</text>
</comment>
<feature type="compositionally biased region" description="Basic and acidic residues" evidence="1">
    <location>
        <begin position="113"/>
        <end position="131"/>
    </location>
</feature>
<evidence type="ECO:0000256" key="2">
    <source>
        <dbReference type="SAM" id="Phobius"/>
    </source>
</evidence>
<dbReference type="Proteomes" id="UP000446768">
    <property type="component" value="Unassembled WGS sequence"/>
</dbReference>
<evidence type="ECO:0000313" key="3">
    <source>
        <dbReference type="EMBL" id="MRV72283.1"/>
    </source>
</evidence>
<evidence type="ECO:0000313" key="4">
    <source>
        <dbReference type="Proteomes" id="UP000446768"/>
    </source>
</evidence>
<feature type="transmembrane region" description="Helical" evidence="2">
    <location>
        <begin position="21"/>
        <end position="42"/>
    </location>
</feature>
<organism evidence="3 4">
    <name type="scientific">Pseudoduganella rivuli</name>
    <dbReference type="NCBI Taxonomy" id="2666085"/>
    <lineage>
        <taxon>Bacteria</taxon>
        <taxon>Pseudomonadati</taxon>
        <taxon>Pseudomonadota</taxon>
        <taxon>Betaproteobacteria</taxon>
        <taxon>Burkholderiales</taxon>
        <taxon>Oxalobacteraceae</taxon>
        <taxon>Telluria group</taxon>
        <taxon>Pseudoduganella</taxon>
    </lineage>
</organism>
<reference evidence="3 4" key="1">
    <citation type="submission" date="2019-11" db="EMBL/GenBank/DDBJ databases">
        <title>Novel species isolated from a subtropical stream in China.</title>
        <authorList>
            <person name="Lu H."/>
        </authorList>
    </citation>
    <scope>NUCLEOTIDE SEQUENCE [LARGE SCALE GENOMIC DNA]</scope>
    <source>
        <strain evidence="3 4">FT92W</strain>
    </source>
</reference>
<keyword evidence="2" id="KW-0472">Membrane</keyword>
<evidence type="ECO:0000256" key="1">
    <source>
        <dbReference type="SAM" id="MobiDB-lite"/>
    </source>
</evidence>
<accession>A0A7X2IM47</accession>
<dbReference type="EMBL" id="WKJJ01000006">
    <property type="protein sequence ID" value="MRV72283.1"/>
    <property type="molecule type" value="Genomic_DNA"/>
</dbReference>